<dbReference type="OrthoDB" id="9807744at2"/>
<name>A0A1E5G0U8_9FIRM</name>
<keyword evidence="1" id="KW-1133">Transmembrane helix</keyword>
<dbReference type="InterPro" id="IPR007349">
    <property type="entry name" value="DUF418"/>
</dbReference>
<gene>
    <name evidence="3" type="ORF">BHF68_09010</name>
</gene>
<evidence type="ECO:0000313" key="4">
    <source>
        <dbReference type="Proteomes" id="UP000094296"/>
    </source>
</evidence>
<accession>A0A1E5G0U8</accession>
<feature type="transmembrane region" description="Helical" evidence="1">
    <location>
        <begin position="57"/>
        <end position="85"/>
    </location>
</feature>
<feature type="transmembrane region" description="Helical" evidence="1">
    <location>
        <begin position="21"/>
        <end position="45"/>
    </location>
</feature>
<feature type="transmembrane region" description="Helical" evidence="1">
    <location>
        <begin position="97"/>
        <end position="117"/>
    </location>
</feature>
<keyword evidence="4" id="KW-1185">Reference proteome</keyword>
<dbReference type="InterPro" id="IPR052529">
    <property type="entry name" value="Bact_Transport_Assoc"/>
</dbReference>
<feature type="transmembrane region" description="Helical" evidence="1">
    <location>
        <begin position="219"/>
        <end position="239"/>
    </location>
</feature>
<reference evidence="3 4" key="1">
    <citation type="submission" date="2016-09" db="EMBL/GenBank/DDBJ databases">
        <title>Draft genome sequence for the type strain of Desulfuribacillus alkaliarsenatis AHT28, an obligately anaerobic, sulfidogenic bacterium isolated from Russian soda lake sediments.</title>
        <authorList>
            <person name="Abin C.A."/>
            <person name="Hollibaugh J.T."/>
        </authorList>
    </citation>
    <scope>NUCLEOTIDE SEQUENCE [LARGE SCALE GENOMIC DNA]</scope>
    <source>
        <strain evidence="3 4">AHT28</strain>
    </source>
</reference>
<dbReference type="EMBL" id="MIJE01000032">
    <property type="protein sequence ID" value="OEF96373.1"/>
    <property type="molecule type" value="Genomic_DNA"/>
</dbReference>
<dbReference type="Proteomes" id="UP000094296">
    <property type="component" value="Unassembled WGS sequence"/>
</dbReference>
<organism evidence="3 4">
    <name type="scientific">Desulfuribacillus alkaliarsenatis</name>
    <dbReference type="NCBI Taxonomy" id="766136"/>
    <lineage>
        <taxon>Bacteria</taxon>
        <taxon>Bacillati</taxon>
        <taxon>Bacillota</taxon>
        <taxon>Desulfuribacillia</taxon>
        <taxon>Desulfuribacillales</taxon>
        <taxon>Desulfuribacillaceae</taxon>
        <taxon>Desulfuribacillus</taxon>
    </lineage>
</organism>
<feature type="transmembrane region" description="Helical" evidence="1">
    <location>
        <begin position="336"/>
        <end position="358"/>
    </location>
</feature>
<dbReference type="Pfam" id="PF04235">
    <property type="entry name" value="DUF418"/>
    <property type="match status" value="1"/>
</dbReference>
<evidence type="ECO:0000313" key="3">
    <source>
        <dbReference type="EMBL" id="OEF96373.1"/>
    </source>
</evidence>
<feature type="transmembrane region" description="Helical" evidence="1">
    <location>
        <begin position="297"/>
        <end position="316"/>
    </location>
</feature>
<keyword evidence="1" id="KW-0472">Membrane</keyword>
<feature type="transmembrane region" description="Helical" evidence="1">
    <location>
        <begin position="146"/>
        <end position="170"/>
    </location>
</feature>
<dbReference type="PANTHER" id="PTHR30590">
    <property type="entry name" value="INNER MEMBRANE PROTEIN"/>
    <property type="match status" value="1"/>
</dbReference>
<feature type="domain" description="DUF418" evidence="2">
    <location>
        <begin position="241"/>
        <end position="403"/>
    </location>
</feature>
<feature type="transmembrane region" description="Helical" evidence="1">
    <location>
        <begin position="259"/>
        <end position="277"/>
    </location>
</feature>
<dbReference type="STRING" id="766136.BHF68_09010"/>
<sequence>MEQLTPIEANRRIASLDILRGFALLGILMVNMIYFNTPIVYYYVIGEIPWESPLDRWAYYGIQLLAEGKFYTMFSFLFGVGFVIFMERAQEKHKKAGLLFARRLFFLLLFGLIHAFFFWYGDILIMYALIGFLLLAFFNRKPKTMLVWAITLLILSIVIMGLLFIASMAYANMDMAEYNAQNQMFLAQMYEQIESSYFAYSEGSYADIMQQRITDLSFVFTYAIFGVPMILPMFLMGAYVGKRKIISNVSVNLGLIKKIWLWSLIFGLPMTIMKVYSQAQASFELITVYNFTNQVGMVIGDPALSIFYMTSILLLLQKETWQRLLRPFASVGRMALSNYILQTLICTTIFYSYGLGMYGNVGPAVGILIAIAIYITQVKLSVIWFNKYKYGPLEWIWRWLTYGNVIRQK</sequence>
<proteinExistence type="predicted"/>
<dbReference type="PANTHER" id="PTHR30590:SF2">
    <property type="entry name" value="INNER MEMBRANE PROTEIN"/>
    <property type="match status" value="1"/>
</dbReference>
<dbReference type="AlphaFoldDB" id="A0A1E5G0U8"/>
<feature type="transmembrane region" description="Helical" evidence="1">
    <location>
        <begin position="123"/>
        <end position="139"/>
    </location>
</feature>
<dbReference type="RefSeq" id="WP_069643879.1">
    <property type="nucleotide sequence ID" value="NZ_MIJE01000032.1"/>
</dbReference>
<comment type="caution">
    <text evidence="3">The sequence shown here is derived from an EMBL/GenBank/DDBJ whole genome shotgun (WGS) entry which is preliminary data.</text>
</comment>
<feature type="transmembrane region" description="Helical" evidence="1">
    <location>
        <begin position="364"/>
        <end position="385"/>
    </location>
</feature>
<protein>
    <recommendedName>
        <fullName evidence="2">DUF418 domain-containing protein</fullName>
    </recommendedName>
</protein>
<evidence type="ECO:0000256" key="1">
    <source>
        <dbReference type="SAM" id="Phobius"/>
    </source>
</evidence>
<keyword evidence="1" id="KW-0812">Transmembrane</keyword>
<evidence type="ECO:0000259" key="2">
    <source>
        <dbReference type="Pfam" id="PF04235"/>
    </source>
</evidence>